<proteinExistence type="predicted"/>
<organism evidence="1">
    <name type="scientific">marine sediment metagenome</name>
    <dbReference type="NCBI Taxonomy" id="412755"/>
    <lineage>
        <taxon>unclassified sequences</taxon>
        <taxon>metagenomes</taxon>
        <taxon>ecological metagenomes</taxon>
    </lineage>
</organism>
<dbReference type="AlphaFoldDB" id="A0A0F9G522"/>
<name>A0A0F9G522_9ZZZZ</name>
<dbReference type="EMBL" id="LAZR01019101">
    <property type="protein sequence ID" value="KKL93773.1"/>
    <property type="molecule type" value="Genomic_DNA"/>
</dbReference>
<accession>A0A0F9G522</accession>
<evidence type="ECO:0000313" key="1">
    <source>
        <dbReference type="EMBL" id="KKL93773.1"/>
    </source>
</evidence>
<sequence length="53" mass="6089">ISFTKKEAIHEVHIGVVEKILVSRTGISYLMQSSFQSWVPEDDIVCKLQEIKK</sequence>
<reference evidence="1" key="1">
    <citation type="journal article" date="2015" name="Nature">
        <title>Complex archaea that bridge the gap between prokaryotes and eukaryotes.</title>
        <authorList>
            <person name="Spang A."/>
            <person name="Saw J.H."/>
            <person name="Jorgensen S.L."/>
            <person name="Zaremba-Niedzwiedzka K."/>
            <person name="Martijn J."/>
            <person name="Lind A.E."/>
            <person name="van Eijk R."/>
            <person name="Schleper C."/>
            <person name="Guy L."/>
            <person name="Ettema T.J."/>
        </authorList>
    </citation>
    <scope>NUCLEOTIDE SEQUENCE</scope>
</reference>
<feature type="non-terminal residue" evidence="1">
    <location>
        <position position="1"/>
    </location>
</feature>
<protein>
    <submittedName>
        <fullName evidence="1">Uncharacterized protein</fullName>
    </submittedName>
</protein>
<gene>
    <name evidence="1" type="ORF">LCGC14_1871430</name>
</gene>
<comment type="caution">
    <text evidence="1">The sequence shown here is derived from an EMBL/GenBank/DDBJ whole genome shotgun (WGS) entry which is preliminary data.</text>
</comment>